<evidence type="ECO:0000313" key="3">
    <source>
        <dbReference type="Proteomes" id="UP000471120"/>
    </source>
</evidence>
<organism evidence="2 3">
    <name type="scientific">Rhodococcus rhodnii</name>
    <dbReference type="NCBI Taxonomy" id="38312"/>
    <lineage>
        <taxon>Bacteria</taxon>
        <taxon>Bacillati</taxon>
        <taxon>Actinomycetota</taxon>
        <taxon>Actinomycetes</taxon>
        <taxon>Mycobacteriales</taxon>
        <taxon>Nocardiaceae</taxon>
        <taxon>Rhodococcus</taxon>
    </lineage>
</organism>
<gene>
    <name evidence="2" type="ORF">DW322_03435</name>
</gene>
<proteinExistence type="predicted"/>
<evidence type="ECO:0000256" key="1">
    <source>
        <dbReference type="SAM" id="MobiDB-lite"/>
    </source>
</evidence>
<evidence type="ECO:0000313" key="2">
    <source>
        <dbReference type="EMBL" id="TXG89455.1"/>
    </source>
</evidence>
<sequence length="231" mass="25601">MPRVAASDEALAQTLADLEAEGAQGTRTYRAFREEQDRRRAERDALASAATEDEGQTNSQLSRRSSTPMVDRHTRIDHNTDACPYWWCRTSGLVDEHNSLPDKYVTASLSMSANADWEGSRAPALAVGVTLDQAYDPDRLPSVLLHMLGVREDSEAELTLAEAVQLREQLDRAIGIVRQLYRDGFAPVSDQGDPTAAVWARYAAEHPNTGREIRRNPEAVQADAEIREGLQ</sequence>
<dbReference type="EMBL" id="QRCM01000001">
    <property type="protein sequence ID" value="TXG89455.1"/>
    <property type="molecule type" value="Genomic_DNA"/>
</dbReference>
<comment type="caution">
    <text evidence="2">The sequence shown here is derived from an EMBL/GenBank/DDBJ whole genome shotgun (WGS) entry which is preliminary data.</text>
</comment>
<feature type="region of interest" description="Disordered" evidence="1">
    <location>
        <begin position="17"/>
        <end position="73"/>
    </location>
</feature>
<feature type="compositionally biased region" description="Basic and acidic residues" evidence="1">
    <location>
        <begin position="31"/>
        <end position="45"/>
    </location>
</feature>
<protein>
    <submittedName>
        <fullName evidence="2">Uncharacterized protein</fullName>
    </submittedName>
</protein>
<feature type="compositionally biased region" description="Polar residues" evidence="1">
    <location>
        <begin position="56"/>
        <end position="68"/>
    </location>
</feature>
<feature type="region of interest" description="Disordered" evidence="1">
    <location>
        <begin position="209"/>
        <end position="231"/>
    </location>
</feature>
<name>A0A6P2CA83_9NOCA</name>
<dbReference type="Proteomes" id="UP000471120">
    <property type="component" value="Unassembled WGS sequence"/>
</dbReference>
<accession>A0A6P2CA83</accession>
<reference evidence="2 3" key="1">
    <citation type="submission" date="2018-07" db="EMBL/GenBank/DDBJ databases">
        <title>Genome sequence of Rhodococcus rhodnii ATCC 35071 from Rhodnius prolixus.</title>
        <authorList>
            <person name="Patel V."/>
            <person name="Vogel K.J."/>
        </authorList>
    </citation>
    <scope>NUCLEOTIDE SEQUENCE [LARGE SCALE GENOMIC DNA]</scope>
    <source>
        <strain evidence="2 3">ATCC 35071</strain>
    </source>
</reference>
<dbReference type="AlphaFoldDB" id="A0A6P2CA83"/>